<dbReference type="Pfam" id="PF01925">
    <property type="entry name" value="TauE"/>
    <property type="match status" value="1"/>
</dbReference>
<keyword evidence="10" id="KW-1185">Reference proteome</keyword>
<feature type="transmembrane region" description="Helical" evidence="8">
    <location>
        <begin position="12"/>
        <end position="36"/>
    </location>
</feature>
<dbReference type="InterPro" id="IPR052017">
    <property type="entry name" value="TSUP"/>
</dbReference>
<evidence type="ECO:0000256" key="2">
    <source>
        <dbReference type="ARBA" id="ARBA00009142"/>
    </source>
</evidence>
<keyword evidence="3" id="KW-0813">Transport</keyword>
<accession>A0A0X8VF56</accession>
<feature type="transmembrane region" description="Helical" evidence="8">
    <location>
        <begin position="48"/>
        <end position="70"/>
    </location>
</feature>
<evidence type="ECO:0000256" key="1">
    <source>
        <dbReference type="ARBA" id="ARBA00004651"/>
    </source>
</evidence>
<evidence type="ECO:0000313" key="9">
    <source>
        <dbReference type="EMBL" id="OAH32492.1"/>
    </source>
</evidence>
<dbReference type="RefSeq" id="WP_066795735.1">
    <property type="nucleotide sequence ID" value="NZ_CAJUDP010000001.1"/>
</dbReference>
<keyword evidence="5 8" id="KW-0812">Transmembrane</keyword>
<gene>
    <name evidence="9" type="ORF">AYJ05_02110</name>
</gene>
<name>A0A0X8VF56_9CORY</name>
<dbReference type="InterPro" id="IPR002781">
    <property type="entry name" value="TM_pro_TauE-like"/>
</dbReference>
<proteinExistence type="inferred from homology"/>
<feature type="transmembrane region" description="Helical" evidence="8">
    <location>
        <begin position="134"/>
        <end position="155"/>
    </location>
</feature>
<evidence type="ECO:0000256" key="4">
    <source>
        <dbReference type="ARBA" id="ARBA00022475"/>
    </source>
</evidence>
<keyword evidence="4 8" id="KW-1003">Cell membrane</keyword>
<evidence type="ECO:0000256" key="8">
    <source>
        <dbReference type="RuleBase" id="RU363041"/>
    </source>
</evidence>
<dbReference type="PANTHER" id="PTHR30269">
    <property type="entry name" value="TRANSMEMBRANE PROTEIN YFCA"/>
    <property type="match status" value="1"/>
</dbReference>
<organism evidence="9 10">
    <name type="scientific">Corynebacterium stationis</name>
    <dbReference type="NCBI Taxonomy" id="1705"/>
    <lineage>
        <taxon>Bacteria</taxon>
        <taxon>Bacillati</taxon>
        <taxon>Actinomycetota</taxon>
        <taxon>Actinomycetes</taxon>
        <taxon>Mycobacteriales</taxon>
        <taxon>Corynebacteriaceae</taxon>
        <taxon>Corynebacterium</taxon>
    </lineage>
</organism>
<comment type="caution">
    <text evidence="9">The sequence shown here is derived from an EMBL/GenBank/DDBJ whole genome shotgun (WGS) entry which is preliminary data.</text>
</comment>
<dbReference type="STRING" id="1705.CA21670_09480"/>
<evidence type="ECO:0000313" key="10">
    <source>
        <dbReference type="Proteomes" id="UP000076947"/>
    </source>
</evidence>
<dbReference type="GeneID" id="78286317"/>
<evidence type="ECO:0000256" key="7">
    <source>
        <dbReference type="ARBA" id="ARBA00023136"/>
    </source>
</evidence>
<protein>
    <recommendedName>
        <fullName evidence="8">Probable membrane transporter protein</fullName>
    </recommendedName>
</protein>
<keyword evidence="6 8" id="KW-1133">Transmembrane helix</keyword>
<reference evidence="10" key="1">
    <citation type="submission" date="2016-02" db="EMBL/GenBank/DDBJ databases">
        <authorList>
            <person name="Kaur G."/>
            <person name="Nair G.R."/>
            <person name="Mayilraj S."/>
        </authorList>
    </citation>
    <scope>NUCLEOTIDE SEQUENCE [LARGE SCALE GENOMIC DNA]</scope>
    <source>
        <strain evidence="10">GA-15</strain>
    </source>
</reference>
<comment type="similarity">
    <text evidence="2 8">Belongs to the 4-toluene sulfonate uptake permease (TSUP) (TC 2.A.102) family.</text>
</comment>
<feature type="transmembrane region" description="Helical" evidence="8">
    <location>
        <begin position="167"/>
        <end position="185"/>
    </location>
</feature>
<feature type="transmembrane region" description="Helical" evidence="8">
    <location>
        <begin position="226"/>
        <end position="244"/>
    </location>
</feature>
<evidence type="ECO:0000256" key="3">
    <source>
        <dbReference type="ARBA" id="ARBA00022448"/>
    </source>
</evidence>
<dbReference type="Proteomes" id="UP000076947">
    <property type="component" value="Unassembled WGS sequence"/>
</dbReference>
<sequence length="245" mass="25928">MDIIFSHDALPYIFLGLIIFVGATVQGVIGFGLGTISTPIMALLKPDLVPVVVLCLAFIIACSTLHRAWAETDWKMVLYSNIARLPGTFLAVWALAVLSTNSLQLFIGCAVIFTMVLSSLGWTPKVNAGNTVIAGVLSGFLGTSTSIGGPPMALLMKTFNPAKARGTLAATFVFGSIVSMVTLALGGQVTTYQLKYALIYLPLAVLGLVAANYFNRFVDRKVLNRMVVIVSIGASIVLIAQSLVG</sequence>
<dbReference type="EMBL" id="LSTQ01000001">
    <property type="protein sequence ID" value="OAH32492.1"/>
    <property type="molecule type" value="Genomic_DNA"/>
</dbReference>
<evidence type="ECO:0000256" key="5">
    <source>
        <dbReference type="ARBA" id="ARBA00022692"/>
    </source>
</evidence>
<comment type="subcellular location">
    <subcellularLocation>
        <location evidence="1 8">Cell membrane</location>
        <topology evidence="1 8">Multi-pass membrane protein</topology>
    </subcellularLocation>
</comment>
<dbReference type="AlphaFoldDB" id="A0A0X8VF56"/>
<dbReference type="PANTHER" id="PTHR30269:SF37">
    <property type="entry name" value="MEMBRANE TRANSPORTER PROTEIN"/>
    <property type="match status" value="1"/>
</dbReference>
<evidence type="ECO:0000256" key="6">
    <source>
        <dbReference type="ARBA" id="ARBA00022989"/>
    </source>
</evidence>
<dbReference type="OrthoDB" id="5472127at2"/>
<feature type="transmembrane region" description="Helical" evidence="8">
    <location>
        <begin position="197"/>
        <end position="214"/>
    </location>
</feature>
<dbReference type="GO" id="GO:0005886">
    <property type="term" value="C:plasma membrane"/>
    <property type="evidence" value="ECO:0007669"/>
    <property type="project" value="UniProtKB-SubCell"/>
</dbReference>
<keyword evidence="7 8" id="KW-0472">Membrane</keyword>